<protein>
    <submittedName>
        <fullName evidence="1">Uncharacterized protein</fullName>
    </submittedName>
</protein>
<evidence type="ECO:0000313" key="1">
    <source>
        <dbReference type="EMBL" id="MBS3057063.1"/>
    </source>
</evidence>
<dbReference type="Proteomes" id="UP000677687">
    <property type="component" value="Unassembled WGS sequence"/>
</dbReference>
<comment type="caution">
    <text evidence="1">The sequence shown here is derived from an EMBL/GenBank/DDBJ whole genome shotgun (WGS) entry which is preliminary data.</text>
</comment>
<dbReference type="EMBL" id="JAGVWD010000005">
    <property type="protein sequence ID" value="MBS3057063.1"/>
    <property type="molecule type" value="Genomic_DNA"/>
</dbReference>
<organism evidence="1 2">
    <name type="scientific">Candidatus Iainarchaeum sp</name>
    <dbReference type="NCBI Taxonomy" id="3101447"/>
    <lineage>
        <taxon>Archaea</taxon>
        <taxon>Candidatus Iainarchaeota</taxon>
        <taxon>Candidatus Iainarchaeia</taxon>
        <taxon>Candidatus Iainarchaeales</taxon>
        <taxon>Candidatus Iainarchaeaceae</taxon>
        <taxon>Candidatus Iainarchaeum</taxon>
    </lineage>
</organism>
<dbReference type="AlphaFoldDB" id="A0A8T4KPW2"/>
<reference evidence="1" key="1">
    <citation type="submission" date="2021-03" db="EMBL/GenBank/DDBJ databases">
        <authorList>
            <person name="Jaffe A."/>
        </authorList>
    </citation>
    <scope>NUCLEOTIDE SEQUENCE</scope>
    <source>
        <strain evidence="1">RIFCSPHIGHO2_01_FULL_AR10_44_11</strain>
    </source>
</reference>
<accession>A0A8T4KPW2</accession>
<sequence length="105" mass="12063">MANGASKMVHLRFPGTLYARGQTIVKEKGFASIQEFIRNSVRTAIDKFETQMAIERIRKLKGSVKGIKRPTEAEREEAFQGFLKMTPKQRSDLFREFGLENIRKA</sequence>
<name>A0A8T4KPW2_9ARCH</name>
<reference evidence="1" key="2">
    <citation type="submission" date="2021-05" db="EMBL/GenBank/DDBJ databases">
        <title>Protein family content uncovers lineage relationships and bacterial pathway maintenance mechanisms in DPANN archaea.</title>
        <authorList>
            <person name="Castelle C.J."/>
            <person name="Meheust R."/>
            <person name="Jaffe A.L."/>
            <person name="Seitz K."/>
            <person name="Gong X."/>
            <person name="Baker B.J."/>
            <person name="Banfield J.F."/>
        </authorList>
    </citation>
    <scope>NUCLEOTIDE SEQUENCE</scope>
    <source>
        <strain evidence="1">RIFCSPHIGHO2_01_FULL_AR10_44_11</strain>
    </source>
</reference>
<proteinExistence type="predicted"/>
<gene>
    <name evidence="1" type="ORF">J4415_00370</name>
</gene>
<evidence type="ECO:0000313" key="2">
    <source>
        <dbReference type="Proteomes" id="UP000677687"/>
    </source>
</evidence>